<dbReference type="Proteomes" id="UP000199585">
    <property type="component" value="Unassembled WGS sequence"/>
</dbReference>
<dbReference type="EMBL" id="FOCI01000020">
    <property type="protein sequence ID" value="SEN53948.1"/>
    <property type="molecule type" value="Genomic_DNA"/>
</dbReference>
<evidence type="ECO:0000313" key="3">
    <source>
        <dbReference type="Proteomes" id="UP000199585"/>
    </source>
</evidence>
<sequence>MTKARPILRNPWLVGCTALTLLPAATMAQEAAPDLSTVCRRSS</sequence>
<evidence type="ECO:0000256" key="1">
    <source>
        <dbReference type="SAM" id="SignalP"/>
    </source>
</evidence>
<accession>A0A1H8HEI1</accession>
<protein>
    <submittedName>
        <fullName evidence="2">Uncharacterized protein</fullName>
    </submittedName>
</protein>
<reference evidence="2 3" key="1">
    <citation type="submission" date="2016-10" db="EMBL/GenBank/DDBJ databases">
        <authorList>
            <person name="de Groot N.N."/>
        </authorList>
    </citation>
    <scope>NUCLEOTIDE SEQUENCE [LARGE SCALE GENOMIC DNA]</scope>
    <source>
        <strain evidence="2 3">DSM 16213</strain>
    </source>
</reference>
<feature type="chain" id="PRO_5011491612" evidence="1">
    <location>
        <begin position="29"/>
        <end position="43"/>
    </location>
</feature>
<dbReference type="STRING" id="245187.SAMN04488003_12043"/>
<gene>
    <name evidence="2" type="ORF">SAMN04488003_12043</name>
</gene>
<evidence type="ECO:0000313" key="2">
    <source>
        <dbReference type="EMBL" id="SEN53948.1"/>
    </source>
</evidence>
<organism evidence="2 3">
    <name type="scientific">Loktanella fryxellensis</name>
    <dbReference type="NCBI Taxonomy" id="245187"/>
    <lineage>
        <taxon>Bacteria</taxon>
        <taxon>Pseudomonadati</taxon>
        <taxon>Pseudomonadota</taxon>
        <taxon>Alphaproteobacteria</taxon>
        <taxon>Rhodobacterales</taxon>
        <taxon>Roseobacteraceae</taxon>
        <taxon>Loktanella</taxon>
    </lineage>
</organism>
<name>A0A1H8HEI1_9RHOB</name>
<keyword evidence="3" id="KW-1185">Reference proteome</keyword>
<proteinExistence type="predicted"/>
<feature type="signal peptide" evidence="1">
    <location>
        <begin position="1"/>
        <end position="28"/>
    </location>
</feature>
<dbReference type="AlphaFoldDB" id="A0A1H8HEI1"/>
<keyword evidence="1" id="KW-0732">Signal</keyword>